<dbReference type="OrthoDB" id="3259529at2759"/>
<accession>A0A2J6S8M7</accession>
<gene>
    <name evidence="1" type="ORF">L207DRAFT_540163</name>
</gene>
<evidence type="ECO:0000313" key="2">
    <source>
        <dbReference type="Proteomes" id="UP000235786"/>
    </source>
</evidence>
<organism evidence="1 2">
    <name type="scientific">Hyaloscypha variabilis (strain UAMH 11265 / GT02V1 / F)</name>
    <name type="common">Meliniomyces variabilis</name>
    <dbReference type="NCBI Taxonomy" id="1149755"/>
    <lineage>
        <taxon>Eukaryota</taxon>
        <taxon>Fungi</taxon>
        <taxon>Dikarya</taxon>
        <taxon>Ascomycota</taxon>
        <taxon>Pezizomycotina</taxon>
        <taxon>Leotiomycetes</taxon>
        <taxon>Helotiales</taxon>
        <taxon>Hyaloscyphaceae</taxon>
        <taxon>Hyaloscypha</taxon>
        <taxon>Hyaloscypha variabilis</taxon>
    </lineage>
</organism>
<dbReference type="AlphaFoldDB" id="A0A2J6S8M7"/>
<proteinExistence type="predicted"/>
<sequence length="201" mass="22880">MAFAPLWHVGIASASCDGHGTFEILETTQILERSGILCYIVVILALKYFEACIMRNDWEFCVPTENLDEAFYLWQQNRVQIWFLLRTFPWLKQKGVNLGFDLIGSNDCHILCEASNFDLVDMHGRVLISDIIDGMGLTQEWGSQHLDLSDTNDVAWSVGENKCIRTPVPVTPISCMLEGIFVTRFRTEDSGDPRLLERNFA</sequence>
<name>A0A2J6S8M7_HYAVF</name>
<dbReference type="EMBL" id="KZ613938">
    <property type="protein sequence ID" value="PMD47106.1"/>
    <property type="molecule type" value="Genomic_DNA"/>
</dbReference>
<protein>
    <submittedName>
        <fullName evidence="1">Uncharacterized protein</fullName>
    </submittedName>
</protein>
<evidence type="ECO:0000313" key="1">
    <source>
        <dbReference type="EMBL" id="PMD47106.1"/>
    </source>
</evidence>
<keyword evidence="2" id="KW-1185">Reference proteome</keyword>
<reference evidence="1 2" key="1">
    <citation type="submission" date="2016-04" db="EMBL/GenBank/DDBJ databases">
        <title>A degradative enzymes factory behind the ericoid mycorrhizal symbiosis.</title>
        <authorList>
            <consortium name="DOE Joint Genome Institute"/>
            <person name="Martino E."/>
            <person name="Morin E."/>
            <person name="Grelet G."/>
            <person name="Kuo A."/>
            <person name="Kohler A."/>
            <person name="Daghino S."/>
            <person name="Barry K."/>
            <person name="Choi C."/>
            <person name="Cichocki N."/>
            <person name="Clum A."/>
            <person name="Copeland A."/>
            <person name="Hainaut M."/>
            <person name="Haridas S."/>
            <person name="Labutti K."/>
            <person name="Lindquist E."/>
            <person name="Lipzen A."/>
            <person name="Khouja H.-R."/>
            <person name="Murat C."/>
            <person name="Ohm R."/>
            <person name="Olson A."/>
            <person name="Spatafora J."/>
            <person name="Veneault-Fourrey C."/>
            <person name="Henrissat B."/>
            <person name="Grigoriev I."/>
            <person name="Martin F."/>
            <person name="Perotto S."/>
        </authorList>
    </citation>
    <scope>NUCLEOTIDE SEQUENCE [LARGE SCALE GENOMIC DNA]</scope>
    <source>
        <strain evidence="1 2">F</strain>
    </source>
</reference>
<dbReference type="Proteomes" id="UP000235786">
    <property type="component" value="Unassembled WGS sequence"/>
</dbReference>